<name>A0AC61MX45_9FIRM</name>
<sequence>MHIYIGALLLATVIILSILLLYGLPLGELTMGGRYKVWPRKLKPVAASQLAVQIFALYILLAASGTLPCFISENVTKIICFVFAVFFLGNTVMNFFSTSKKEKYIMTPMSAVSSICFLLAGLGV</sequence>
<dbReference type="Proteomes" id="UP000682782">
    <property type="component" value="Chromosome"/>
</dbReference>
<accession>A0AC61MX45</accession>
<dbReference type="EMBL" id="CP068393">
    <property type="protein sequence ID" value="QUC67467.1"/>
    <property type="molecule type" value="Genomic_DNA"/>
</dbReference>
<evidence type="ECO:0000313" key="1">
    <source>
        <dbReference type="EMBL" id="QUC67467.1"/>
    </source>
</evidence>
<reference evidence="1" key="1">
    <citation type="submission" date="2021-01" db="EMBL/GenBank/DDBJ databases">
        <title>Complete genome sequence of Clostridiales bacterium R-7.</title>
        <authorList>
            <person name="Mahoney-Kurpe S.C."/>
            <person name="Palevich N."/>
            <person name="Koike S."/>
            <person name="Moon C.D."/>
            <person name="Attwood G.T."/>
        </authorList>
    </citation>
    <scope>NUCLEOTIDE SEQUENCE</scope>
    <source>
        <strain evidence="1">R-7</strain>
    </source>
</reference>
<gene>
    <name evidence="1" type="ORF">JYE49_01830</name>
</gene>
<protein>
    <submittedName>
        <fullName evidence="1">Uncharacterized protein</fullName>
    </submittedName>
</protein>
<organism evidence="1 2">
    <name type="scientific">Aristaeella hokkaidonensis</name>
    <dbReference type="NCBI Taxonomy" id="3046382"/>
    <lineage>
        <taxon>Bacteria</taxon>
        <taxon>Bacillati</taxon>
        <taxon>Bacillota</taxon>
        <taxon>Clostridia</taxon>
        <taxon>Eubacteriales</taxon>
        <taxon>Aristaeellaceae</taxon>
        <taxon>Aristaeella</taxon>
    </lineage>
</organism>
<evidence type="ECO:0000313" key="2">
    <source>
        <dbReference type="Proteomes" id="UP000682782"/>
    </source>
</evidence>
<proteinExistence type="predicted"/>
<keyword evidence="2" id="KW-1185">Reference proteome</keyword>